<gene>
    <name evidence="9" type="ORF">Tchar_02154</name>
</gene>
<evidence type="ECO:0000256" key="4">
    <source>
        <dbReference type="ARBA" id="ARBA00023125"/>
    </source>
</evidence>
<accession>A0A554X8P9</accession>
<dbReference type="AlphaFoldDB" id="A0A554X8P9"/>
<comment type="caution">
    <text evidence="9">The sequence shown here is derived from an EMBL/GenBank/DDBJ whole genome shotgun (WGS) entry which is preliminary data.</text>
</comment>
<dbReference type="GO" id="GO:0006313">
    <property type="term" value="P:DNA transposition"/>
    <property type="evidence" value="ECO:0007669"/>
    <property type="project" value="InterPro"/>
</dbReference>
<dbReference type="PANTHER" id="PTHR35604">
    <property type="entry name" value="TRANSPOSASE INSH FOR INSERTION SEQUENCE ELEMENT IS5A-RELATED"/>
    <property type="match status" value="1"/>
</dbReference>
<feature type="region of interest" description="Disordered" evidence="6">
    <location>
        <begin position="149"/>
        <end position="181"/>
    </location>
</feature>
<keyword evidence="10" id="KW-1185">Reference proteome</keyword>
<reference evidence="9 10" key="1">
    <citation type="submission" date="2019-07" db="EMBL/GenBank/DDBJ databases">
        <title>Tepidimonas charontis SPSP-6 draft genome.</title>
        <authorList>
            <person name="Da Costa M.S."/>
            <person name="Froufe H.J.C."/>
            <person name="Egas C."/>
            <person name="Albuquerque L."/>
        </authorList>
    </citation>
    <scope>NUCLEOTIDE SEQUENCE [LARGE SCALE GENOMIC DNA]</scope>
    <source>
        <strain evidence="9 10">SPSP-6</strain>
    </source>
</reference>
<name>A0A554X8P9_9BURK</name>
<dbReference type="Proteomes" id="UP000318294">
    <property type="component" value="Unassembled WGS sequence"/>
</dbReference>
<dbReference type="GO" id="GO:0004803">
    <property type="term" value="F:transposase activity"/>
    <property type="evidence" value="ECO:0007669"/>
    <property type="project" value="InterPro"/>
</dbReference>
<evidence type="ECO:0000313" key="9">
    <source>
        <dbReference type="EMBL" id="TSE32208.1"/>
    </source>
</evidence>
<evidence type="ECO:0000256" key="6">
    <source>
        <dbReference type="SAM" id="MobiDB-lite"/>
    </source>
</evidence>
<evidence type="ECO:0000313" key="10">
    <source>
        <dbReference type="Proteomes" id="UP000318294"/>
    </source>
</evidence>
<evidence type="ECO:0000256" key="5">
    <source>
        <dbReference type="ARBA" id="ARBA00023172"/>
    </source>
</evidence>
<dbReference type="GO" id="GO:0003677">
    <property type="term" value="F:DNA binding"/>
    <property type="evidence" value="ECO:0007669"/>
    <property type="project" value="UniProtKB-KW"/>
</dbReference>
<evidence type="ECO:0000256" key="1">
    <source>
        <dbReference type="ARBA" id="ARBA00003544"/>
    </source>
</evidence>
<feature type="domain" description="Transposase InsH N-terminal" evidence="8">
    <location>
        <begin position="6"/>
        <end position="103"/>
    </location>
</feature>
<dbReference type="InterPro" id="IPR047959">
    <property type="entry name" value="Transpos_IS5"/>
</dbReference>
<dbReference type="EMBL" id="VJON01000040">
    <property type="protein sequence ID" value="TSE32208.1"/>
    <property type="molecule type" value="Genomic_DNA"/>
</dbReference>
<keyword evidence="3" id="KW-0815">Transposition</keyword>
<dbReference type="Pfam" id="PF05598">
    <property type="entry name" value="DUF772"/>
    <property type="match status" value="1"/>
</dbReference>
<sequence length="403" mass="44919">MFSYISLEERVSATHPLRKLRAAVVALLATMNREFDAVYARRGRPSVPPEMLDALLLQILFSIRSERQLVEAVNYNLLYRRFVGLNIEDKVWGHCPFSANRERLFNEDLARAFFERVKHTADWASLSSDEHFSVDGTLIEAWAEPLSFKRQDDDQTPTEGRNPEVDFKGQQRCNDTHASTTDADARLFKKSQGDKSRLCHMGHILMENRNGLIVDAQITHARGTAEREAALAMLKRRDNKNKRATVGADKGYDSKAFIEGCRKLKVTPHVAAKDRHSAVDARITRHEGYKTSQKVRKRIEEAFGWIKTVGGLAKTKLIGQAKLTGQALLCFATYNWGSALGQSAAGGTRIMREPGDTCARNGRDGLQTGQIGRCNRCADASGPLVSSKTASLMRSMPTFSTAC</sequence>
<evidence type="ECO:0000256" key="2">
    <source>
        <dbReference type="ARBA" id="ARBA00010075"/>
    </source>
</evidence>
<protein>
    <submittedName>
        <fullName evidence="9">Transposase DDE domain protein</fullName>
    </submittedName>
</protein>
<feature type="domain" description="Transposase IS4-like" evidence="7">
    <location>
        <begin position="179"/>
        <end position="336"/>
    </location>
</feature>
<comment type="function">
    <text evidence="1">Involved in the transposition of the insertion sequence IS5.</text>
</comment>
<dbReference type="Pfam" id="PF01609">
    <property type="entry name" value="DDE_Tnp_1"/>
    <property type="match status" value="1"/>
</dbReference>
<dbReference type="InterPro" id="IPR008490">
    <property type="entry name" value="Transposase_InsH_N"/>
</dbReference>
<evidence type="ECO:0000259" key="8">
    <source>
        <dbReference type="Pfam" id="PF05598"/>
    </source>
</evidence>
<keyword evidence="5" id="KW-0233">DNA recombination</keyword>
<dbReference type="InterPro" id="IPR002559">
    <property type="entry name" value="Transposase_11"/>
</dbReference>
<evidence type="ECO:0000256" key="3">
    <source>
        <dbReference type="ARBA" id="ARBA00022578"/>
    </source>
</evidence>
<organism evidence="9 10">
    <name type="scientific">Tepidimonas charontis</name>
    <dbReference type="NCBI Taxonomy" id="2267262"/>
    <lineage>
        <taxon>Bacteria</taxon>
        <taxon>Pseudomonadati</taxon>
        <taxon>Pseudomonadota</taxon>
        <taxon>Betaproteobacteria</taxon>
        <taxon>Burkholderiales</taxon>
        <taxon>Tepidimonas</taxon>
    </lineage>
</organism>
<proteinExistence type="inferred from homology"/>
<dbReference type="NCBIfam" id="NF033581">
    <property type="entry name" value="transpos_IS5_4"/>
    <property type="match status" value="1"/>
</dbReference>
<keyword evidence="4" id="KW-0238">DNA-binding</keyword>
<dbReference type="PANTHER" id="PTHR35604:SF2">
    <property type="entry name" value="TRANSPOSASE INSH FOR INSERTION SEQUENCE ELEMENT IS5A-RELATED"/>
    <property type="match status" value="1"/>
</dbReference>
<feature type="compositionally biased region" description="Polar residues" evidence="6">
    <location>
        <begin position="171"/>
        <end position="181"/>
    </location>
</feature>
<evidence type="ECO:0000259" key="7">
    <source>
        <dbReference type="Pfam" id="PF01609"/>
    </source>
</evidence>
<comment type="similarity">
    <text evidence="2">Belongs to the transposase 11 family.</text>
</comment>